<evidence type="ECO:0000259" key="1">
    <source>
        <dbReference type="Pfam" id="PF06568"/>
    </source>
</evidence>
<reference evidence="2 3" key="1">
    <citation type="submission" date="2019-06" db="EMBL/GenBank/DDBJ databases">
        <authorList>
            <person name="Jiang L."/>
        </authorList>
    </citation>
    <scope>NUCLEOTIDE SEQUENCE [LARGE SCALE GENOMIC DNA]</scope>
    <source>
        <strain evidence="2 3">YIM 48858</strain>
    </source>
</reference>
<evidence type="ECO:0000313" key="3">
    <source>
        <dbReference type="Proteomes" id="UP000305709"/>
    </source>
</evidence>
<dbReference type="RefSeq" id="WP_139080938.1">
    <property type="nucleotide sequence ID" value="NZ_VDFV01000005.1"/>
</dbReference>
<protein>
    <submittedName>
        <fullName evidence="2">DUF1127 domain-containing protein</fullName>
    </submittedName>
</protein>
<organism evidence="2 3">
    <name type="scientific">Rubellimicrobium roseum</name>
    <dbReference type="NCBI Taxonomy" id="687525"/>
    <lineage>
        <taxon>Bacteria</taxon>
        <taxon>Pseudomonadati</taxon>
        <taxon>Pseudomonadota</taxon>
        <taxon>Alphaproteobacteria</taxon>
        <taxon>Rhodobacterales</taxon>
        <taxon>Roseobacteraceae</taxon>
        <taxon>Rubellimicrobium</taxon>
    </lineage>
</organism>
<comment type="caution">
    <text evidence="2">The sequence shown here is derived from an EMBL/GenBank/DDBJ whole genome shotgun (WGS) entry which is preliminary data.</text>
</comment>
<keyword evidence="3" id="KW-1185">Reference proteome</keyword>
<dbReference type="AlphaFoldDB" id="A0A5C4NKX2"/>
<dbReference type="Pfam" id="PF06568">
    <property type="entry name" value="YjiS-like"/>
    <property type="match status" value="1"/>
</dbReference>
<sequence>MTSLSIFADTISRRPIISLSRLLTRLALQRSRRNLGCLDDHLLRDIGLDRTEARREADQPIWNAPHHWLR</sequence>
<name>A0A5C4NKX2_9RHOB</name>
<feature type="domain" description="YjiS-like" evidence="1">
    <location>
        <begin position="27"/>
        <end position="54"/>
    </location>
</feature>
<dbReference type="OrthoDB" id="8096613at2"/>
<dbReference type="EMBL" id="VDFV01000005">
    <property type="protein sequence ID" value="TNC73059.1"/>
    <property type="molecule type" value="Genomic_DNA"/>
</dbReference>
<accession>A0A5C4NKX2</accession>
<dbReference type="InterPro" id="IPR009506">
    <property type="entry name" value="YjiS-like"/>
</dbReference>
<proteinExistence type="predicted"/>
<gene>
    <name evidence="2" type="ORF">FHG71_07125</name>
</gene>
<dbReference type="Proteomes" id="UP000305709">
    <property type="component" value="Unassembled WGS sequence"/>
</dbReference>
<evidence type="ECO:0000313" key="2">
    <source>
        <dbReference type="EMBL" id="TNC73059.1"/>
    </source>
</evidence>